<dbReference type="Pfam" id="PF07690">
    <property type="entry name" value="MFS_1"/>
    <property type="match status" value="1"/>
</dbReference>
<evidence type="ECO:0000256" key="5">
    <source>
        <dbReference type="ARBA" id="ARBA00023136"/>
    </source>
</evidence>
<dbReference type="PROSITE" id="PS00216">
    <property type="entry name" value="SUGAR_TRANSPORT_1"/>
    <property type="match status" value="1"/>
</dbReference>
<reference evidence="8 9" key="1">
    <citation type="submission" date="2022-10" db="EMBL/GenBank/DDBJ databases">
        <title>Defluviimonas sp. CAU 1641 isolated from mud.</title>
        <authorList>
            <person name="Kim W."/>
        </authorList>
    </citation>
    <scope>NUCLEOTIDE SEQUENCE [LARGE SCALE GENOMIC DNA]</scope>
    <source>
        <strain evidence="8 9">CAU 1641</strain>
    </source>
</reference>
<feature type="transmembrane region" description="Helical" evidence="6">
    <location>
        <begin position="293"/>
        <end position="312"/>
    </location>
</feature>
<evidence type="ECO:0000256" key="3">
    <source>
        <dbReference type="ARBA" id="ARBA00022692"/>
    </source>
</evidence>
<dbReference type="Gene3D" id="1.20.1720.10">
    <property type="entry name" value="Multidrug resistance protein D"/>
    <property type="match status" value="1"/>
</dbReference>
<dbReference type="InterPro" id="IPR036259">
    <property type="entry name" value="MFS_trans_sf"/>
</dbReference>
<feature type="transmembrane region" description="Helical" evidence="6">
    <location>
        <begin position="261"/>
        <end position="281"/>
    </location>
</feature>
<dbReference type="SUPFAM" id="SSF103473">
    <property type="entry name" value="MFS general substrate transporter"/>
    <property type="match status" value="1"/>
</dbReference>
<name>A0ABT3J0B6_9RHOB</name>
<dbReference type="Proteomes" id="UP001207582">
    <property type="component" value="Unassembled WGS sequence"/>
</dbReference>
<dbReference type="InterPro" id="IPR011701">
    <property type="entry name" value="MFS"/>
</dbReference>
<feature type="transmembrane region" description="Helical" evidence="6">
    <location>
        <begin position="350"/>
        <end position="370"/>
    </location>
</feature>
<keyword evidence="9" id="KW-1185">Reference proteome</keyword>
<gene>
    <name evidence="8" type="ORF">OM960_05925</name>
</gene>
<accession>A0ABT3J0B6</accession>
<feature type="transmembrane region" description="Helical" evidence="6">
    <location>
        <begin position="57"/>
        <end position="77"/>
    </location>
</feature>
<evidence type="ECO:0000256" key="6">
    <source>
        <dbReference type="SAM" id="Phobius"/>
    </source>
</evidence>
<evidence type="ECO:0000256" key="4">
    <source>
        <dbReference type="ARBA" id="ARBA00022989"/>
    </source>
</evidence>
<evidence type="ECO:0000313" key="9">
    <source>
        <dbReference type="Proteomes" id="UP001207582"/>
    </source>
</evidence>
<evidence type="ECO:0000313" key="8">
    <source>
        <dbReference type="EMBL" id="MCW3781123.1"/>
    </source>
</evidence>
<evidence type="ECO:0000256" key="1">
    <source>
        <dbReference type="ARBA" id="ARBA00004141"/>
    </source>
</evidence>
<feature type="transmembrane region" description="Helical" evidence="6">
    <location>
        <begin position="173"/>
        <end position="191"/>
    </location>
</feature>
<feature type="transmembrane region" description="Helical" evidence="6">
    <location>
        <begin position="318"/>
        <end position="343"/>
    </location>
</feature>
<organism evidence="8 9">
    <name type="scientific">Defluviimonas salinarum</name>
    <dbReference type="NCBI Taxonomy" id="2992147"/>
    <lineage>
        <taxon>Bacteria</taxon>
        <taxon>Pseudomonadati</taxon>
        <taxon>Pseudomonadota</taxon>
        <taxon>Alphaproteobacteria</taxon>
        <taxon>Rhodobacterales</taxon>
        <taxon>Paracoccaceae</taxon>
        <taxon>Albidovulum</taxon>
    </lineage>
</organism>
<feature type="transmembrane region" description="Helical" evidence="6">
    <location>
        <begin position="222"/>
        <end position="241"/>
    </location>
</feature>
<feature type="transmembrane region" description="Helical" evidence="6">
    <location>
        <begin position="143"/>
        <end position="167"/>
    </location>
</feature>
<evidence type="ECO:0000256" key="2">
    <source>
        <dbReference type="ARBA" id="ARBA00022448"/>
    </source>
</evidence>
<proteinExistence type="predicted"/>
<keyword evidence="4 6" id="KW-1133">Transmembrane helix</keyword>
<dbReference type="InterPro" id="IPR020846">
    <property type="entry name" value="MFS_dom"/>
</dbReference>
<dbReference type="PANTHER" id="PTHR23502:SF132">
    <property type="entry name" value="POLYAMINE TRANSPORTER 2-RELATED"/>
    <property type="match status" value="1"/>
</dbReference>
<dbReference type="CDD" id="cd17320">
    <property type="entry name" value="MFS_MdfA_MDR_like"/>
    <property type="match status" value="1"/>
</dbReference>
<feature type="transmembrane region" description="Helical" evidence="6">
    <location>
        <begin position="84"/>
        <end position="104"/>
    </location>
</feature>
<feature type="transmembrane region" description="Helical" evidence="6">
    <location>
        <begin position="110"/>
        <end position="131"/>
    </location>
</feature>
<dbReference type="PROSITE" id="PS50850">
    <property type="entry name" value="MFS"/>
    <property type="match status" value="1"/>
</dbReference>
<dbReference type="PANTHER" id="PTHR23502">
    <property type="entry name" value="MAJOR FACILITATOR SUPERFAMILY"/>
    <property type="match status" value="1"/>
</dbReference>
<sequence length="407" mass="43284">MTTAADIAPARRLPLPEFVALLAMMFAMTAFSIDAMLPAMPEIAVELAPAAPNRAQLIITSFVFGMGLGTFVTGPLSDAFGRRVVIIGGALLYCLGALLAWAAPTLELVLAARILQGLGVAGPRVAGLALVRDLYAGREMARLISFVMMVFALVPAVAPLFGSFIIAGFGWRAIFMAFVLFALLSMSWFGLRQAETLPRERRRAFSPAPLLAAAREVASHRLVILVTLVLTLVFGSLFATLASTQQVFDQSFGRAESFPRWFALIAVIAASASLLNARLVTRLGMRRLATASFALQAVNSGVIAAVFALGLVPEWFSFWLYLYWTTTVFFMLGTTIGNLNALALEPMGHIAGTAASLVTALATVLSVAVAEPVRLAFDGTPVPLMAGVFACSVVALLLMLLLPRSEG</sequence>
<comment type="caution">
    <text evidence="8">The sequence shown here is derived from an EMBL/GenBank/DDBJ whole genome shotgun (WGS) entry which is preliminary data.</text>
</comment>
<keyword evidence="3 6" id="KW-0812">Transmembrane</keyword>
<keyword evidence="5 6" id="KW-0472">Membrane</keyword>
<dbReference type="RefSeq" id="WP_264771358.1">
    <property type="nucleotide sequence ID" value="NZ_JAPDOG010000004.1"/>
</dbReference>
<dbReference type="InterPro" id="IPR005829">
    <property type="entry name" value="Sugar_transporter_CS"/>
</dbReference>
<protein>
    <submittedName>
        <fullName evidence="8">Multidrug effflux MFS transporter</fullName>
    </submittedName>
</protein>
<comment type="subcellular location">
    <subcellularLocation>
        <location evidence="1">Membrane</location>
        <topology evidence="1">Multi-pass membrane protein</topology>
    </subcellularLocation>
</comment>
<feature type="transmembrane region" description="Helical" evidence="6">
    <location>
        <begin position="382"/>
        <end position="402"/>
    </location>
</feature>
<dbReference type="EMBL" id="JAPDOG010000004">
    <property type="protein sequence ID" value="MCW3781123.1"/>
    <property type="molecule type" value="Genomic_DNA"/>
</dbReference>
<feature type="domain" description="Major facilitator superfamily (MFS) profile" evidence="7">
    <location>
        <begin position="18"/>
        <end position="406"/>
    </location>
</feature>
<feature type="transmembrane region" description="Helical" evidence="6">
    <location>
        <begin position="18"/>
        <end position="37"/>
    </location>
</feature>
<keyword evidence="2" id="KW-0813">Transport</keyword>
<evidence type="ECO:0000259" key="7">
    <source>
        <dbReference type="PROSITE" id="PS50850"/>
    </source>
</evidence>